<protein>
    <submittedName>
        <fullName evidence="2">Uncharacterized protein</fullName>
    </submittedName>
</protein>
<proteinExistence type="predicted"/>
<feature type="compositionally biased region" description="Polar residues" evidence="1">
    <location>
        <begin position="114"/>
        <end position="126"/>
    </location>
</feature>
<sequence>MSPKNKFIAIAAFWLRMPNIIFTILRNNATNNLSSTANISLTAAMVLVWQAIEMSYSVAAATIAALKRWTESLNTGFGHGELIRVHGNSQNYKLSDRSGSSKGSKASKPHTRVSPGQTLQQERVQSPDYQLQELDLRPRHLFDEIEVQSSTNYSRPIVGAAQEVRLDDMNIRQDFRYSVHYDEEPLVPRTQH</sequence>
<dbReference type="AlphaFoldDB" id="A0A1Y2LNX3"/>
<dbReference type="OMA" id="EMAYAIG"/>
<evidence type="ECO:0000256" key="1">
    <source>
        <dbReference type="SAM" id="MobiDB-lite"/>
    </source>
</evidence>
<feature type="region of interest" description="Disordered" evidence="1">
    <location>
        <begin position="91"/>
        <end position="126"/>
    </location>
</feature>
<dbReference type="STRING" id="105696.A0A1Y2LNX3"/>
<dbReference type="PANTHER" id="PTHR39614:SF2">
    <property type="entry name" value="INTEGRAL MEMBRANE PROTEIN"/>
    <property type="match status" value="1"/>
</dbReference>
<reference evidence="2 3" key="1">
    <citation type="journal article" date="2017" name="Genome Announc.">
        <title>Genome sequence of the saprophytic ascomycete Epicoccum nigrum ICMP 19927 strain isolated from New Zealand.</title>
        <authorList>
            <person name="Fokin M."/>
            <person name="Fleetwood D."/>
            <person name="Weir B.S."/>
            <person name="Villas-Boas S.G."/>
        </authorList>
    </citation>
    <scope>NUCLEOTIDE SEQUENCE [LARGE SCALE GENOMIC DNA]</scope>
    <source>
        <strain evidence="2 3">ICMP 19927</strain>
    </source>
</reference>
<name>A0A1Y2LNX3_EPING</name>
<dbReference type="PANTHER" id="PTHR39614">
    <property type="entry name" value="INTEGRAL MEMBRANE PROTEIN"/>
    <property type="match status" value="1"/>
</dbReference>
<accession>A0A1Y2LNX3</accession>
<evidence type="ECO:0000313" key="3">
    <source>
        <dbReference type="Proteomes" id="UP000193240"/>
    </source>
</evidence>
<organism evidence="2 3">
    <name type="scientific">Epicoccum nigrum</name>
    <name type="common">Soil fungus</name>
    <name type="synonym">Epicoccum purpurascens</name>
    <dbReference type="NCBI Taxonomy" id="105696"/>
    <lineage>
        <taxon>Eukaryota</taxon>
        <taxon>Fungi</taxon>
        <taxon>Dikarya</taxon>
        <taxon>Ascomycota</taxon>
        <taxon>Pezizomycotina</taxon>
        <taxon>Dothideomycetes</taxon>
        <taxon>Pleosporomycetidae</taxon>
        <taxon>Pleosporales</taxon>
        <taxon>Pleosporineae</taxon>
        <taxon>Didymellaceae</taxon>
        <taxon>Epicoccum</taxon>
    </lineage>
</organism>
<gene>
    <name evidence="2" type="ORF">B5807_10291</name>
</gene>
<dbReference type="EMBL" id="KZ107854">
    <property type="protein sequence ID" value="OSS45299.1"/>
    <property type="molecule type" value="Genomic_DNA"/>
</dbReference>
<keyword evidence="3" id="KW-1185">Reference proteome</keyword>
<dbReference type="InParanoid" id="A0A1Y2LNX3"/>
<dbReference type="Proteomes" id="UP000193240">
    <property type="component" value="Unassembled WGS sequence"/>
</dbReference>
<evidence type="ECO:0000313" key="2">
    <source>
        <dbReference type="EMBL" id="OSS45299.1"/>
    </source>
</evidence>